<dbReference type="Gene3D" id="1.20.140.40">
    <property type="entry name" value="Invertase/pectin methylesterase inhibitor family protein"/>
    <property type="match status" value="1"/>
</dbReference>
<comment type="function">
    <text evidence="7">Acts in the modification of cell walls via demethylesterification of cell wall pectin.</text>
</comment>
<comment type="subcellular location">
    <subcellularLocation>
        <location evidence="7">Secreted</location>
        <location evidence="7">Cell wall</location>
    </subcellularLocation>
</comment>
<dbReference type="Gene3D" id="2.160.20.10">
    <property type="entry name" value="Single-stranded right-handed beta-helix, Pectin lyase-like"/>
    <property type="match status" value="1"/>
</dbReference>
<keyword evidence="7" id="KW-0964">Secreted</keyword>
<dbReference type="AlphaFoldDB" id="A0A426Y588"/>
<evidence type="ECO:0000256" key="7">
    <source>
        <dbReference type="RuleBase" id="RU000589"/>
    </source>
</evidence>
<accession>A0A426Y588</accession>
<dbReference type="Proteomes" id="UP000287651">
    <property type="component" value="Unassembled WGS sequence"/>
</dbReference>
<dbReference type="InterPro" id="IPR018040">
    <property type="entry name" value="Pectinesterase_Tyr_AS"/>
</dbReference>
<sequence length="659" mass="71146">MEQTMGIERERKRERVGTVAGAEHGVFIGARTRRGLGFKGDDRRGLSVNTRSPRCSPRHIEADICAWAASTTASVHVTSITYSLRGRASAAANNGRNVVAPLLVKLITSPLMPPFLLCPLRSNTSIMASSRRTFASLLLLLLLLTSAQGNSLNTTAWHPECETPKAPRRASSSASSFVPSVNFVSTLQSTLDEIKKVMSLVSTFSGVLGGDLRLSSAVNDCLDLLDLSSDELTWTLSASQPTTASASASGTGNRRSDLRSWMSAALGNQDTCKEGLDGTGSLVETLVAGGIDMVTSLVSDGLREIAAAAGGGTGGKGGIRRLMGFPDWVSVADRRLLQAQPTMVSDAVVAQDGSGNYTTVEAAVAAAPAESARRYVIYVKKGVYKENVEVKKKKWNLMLVGDGMGRTVISGSRSYVDGWTTYRSATFAVAGKGFIARDLTIENTAGPQKHQAVALRSDSDLSVFYRCEFSGYQDTLYAHSLRQFYRECLVTGTVDFIFGNAAAVFQNCQLLPRRPLSEQKNSVTAQGRKDPNQNTGFSFQFCNVSADADLVGFTNSTPTYLGRPWKEYSRTVFMQSYLGSLIRPEGWLEWNAEFALDTLYYAEYMNYGPGSGLGNRVKWPGYHALSDPAMAANFTVAQFIDGNMWLPSTGVKYTAGLTV</sequence>
<dbReference type="InterPro" id="IPR011050">
    <property type="entry name" value="Pectin_lyase_fold/virulence"/>
</dbReference>
<keyword evidence="7" id="KW-0961">Cell wall biogenesis/degradation</keyword>
<evidence type="ECO:0000256" key="5">
    <source>
        <dbReference type="ARBA" id="ARBA00023085"/>
    </source>
</evidence>
<dbReference type="InterPro" id="IPR000070">
    <property type="entry name" value="Pectinesterase_cat"/>
</dbReference>
<dbReference type="GO" id="GO:0045490">
    <property type="term" value="P:pectin catabolic process"/>
    <property type="evidence" value="ECO:0007669"/>
    <property type="project" value="UniProtKB-UniRule"/>
</dbReference>
<dbReference type="GO" id="GO:0030599">
    <property type="term" value="F:pectinesterase activity"/>
    <property type="evidence" value="ECO:0007669"/>
    <property type="project" value="UniProtKB-UniRule"/>
</dbReference>
<dbReference type="PROSITE" id="PS00503">
    <property type="entry name" value="PECTINESTERASE_2"/>
    <property type="match status" value="1"/>
</dbReference>
<comment type="catalytic activity">
    <reaction evidence="7">
        <text>[(1-&gt;4)-alpha-D-galacturonosyl methyl ester](n) + n H2O = [(1-&gt;4)-alpha-D-galacturonosyl](n) + n methanol + n H(+)</text>
        <dbReference type="Rhea" id="RHEA:22380"/>
        <dbReference type="Rhea" id="RHEA-COMP:14570"/>
        <dbReference type="Rhea" id="RHEA-COMP:14573"/>
        <dbReference type="ChEBI" id="CHEBI:15377"/>
        <dbReference type="ChEBI" id="CHEBI:15378"/>
        <dbReference type="ChEBI" id="CHEBI:17790"/>
        <dbReference type="ChEBI" id="CHEBI:140522"/>
        <dbReference type="ChEBI" id="CHEBI:140523"/>
        <dbReference type="EC" id="3.1.1.11"/>
    </reaction>
</comment>
<dbReference type="UniPathway" id="UPA00545">
    <property type="reaction ID" value="UER00823"/>
</dbReference>
<evidence type="ECO:0000256" key="4">
    <source>
        <dbReference type="ARBA" id="ARBA00022801"/>
    </source>
</evidence>
<dbReference type="InterPro" id="IPR033131">
    <property type="entry name" value="Pectinesterase_Asp_AS"/>
</dbReference>
<dbReference type="CDD" id="cd15799">
    <property type="entry name" value="PMEI-like_4"/>
    <property type="match status" value="1"/>
</dbReference>
<dbReference type="GO" id="GO:0042545">
    <property type="term" value="P:cell wall modification"/>
    <property type="evidence" value="ECO:0007669"/>
    <property type="project" value="UniProtKB-UniRule"/>
</dbReference>
<feature type="domain" description="Pectinesterase inhibitor" evidence="8">
    <location>
        <begin position="166"/>
        <end position="304"/>
    </location>
</feature>
<comment type="similarity">
    <text evidence="2">In the N-terminal section; belongs to the PMEI family.</text>
</comment>
<dbReference type="PROSITE" id="PS00800">
    <property type="entry name" value="PECTINESTERASE_1"/>
    <property type="match status" value="1"/>
</dbReference>
<evidence type="ECO:0000313" key="10">
    <source>
        <dbReference type="Proteomes" id="UP000287651"/>
    </source>
</evidence>
<protein>
    <recommendedName>
        <fullName evidence="7">Pectinesterase</fullName>
        <ecNumber evidence="7">3.1.1.11</ecNumber>
    </recommendedName>
</protein>
<dbReference type="EMBL" id="AMZH03014844">
    <property type="protein sequence ID" value="RRT46957.1"/>
    <property type="molecule type" value="Genomic_DNA"/>
</dbReference>
<name>A0A426Y588_ENSVE</name>
<gene>
    <name evidence="9" type="ORF">B296_00044693</name>
</gene>
<dbReference type="SUPFAM" id="SSF101148">
    <property type="entry name" value="Plant invertase/pectin methylesterase inhibitor"/>
    <property type="match status" value="1"/>
</dbReference>
<keyword evidence="4 7" id="KW-0378">Hydrolase</keyword>
<proteinExistence type="inferred from homology"/>
<dbReference type="SMART" id="SM00856">
    <property type="entry name" value="PMEI"/>
    <property type="match status" value="1"/>
</dbReference>
<keyword evidence="7" id="KW-0134">Cell wall</keyword>
<dbReference type="FunFam" id="2.160.20.10:FF:000001">
    <property type="entry name" value="Pectinesterase"/>
    <property type="match status" value="1"/>
</dbReference>
<feature type="active site" evidence="6">
    <location>
        <position position="495"/>
    </location>
</feature>
<dbReference type="Pfam" id="PF04043">
    <property type="entry name" value="PMEI"/>
    <property type="match status" value="1"/>
</dbReference>
<comment type="pathway">
    <text evidence="1 7">Glycan metabolism; pectin degradation; 2-dehydro-3-deoxy-D-gluconate from pectin: step 1/5.</text>
</comment>
<comment type="caution">
    <text evidence="9">The sequence shown here is derived from an EMBL/GenBank/DDBJ whole genome shotgun (WGS) entry which is preliminary data.</text>
</comment>
<keyword evidence="5 7" id="KW-0063">Aspartyl esterase</keyword>
<dbReference type="InterPro" id="IPR006501">
    <property type="entry name" value="Pectinesterase_inhib_dom"/>
</dbReference>
<comment type="similarity">
    <text evidence="3">In the C-terminal section; belongs to the pectinesterase family.</text>
</comment>
<dbReference type="EC" id="3.1.1.11" evidence="7"/>
<evidence type="ECO:0000256" key="3">
    <source>
        <dbReference type="ARBA" id="ARBA00007786"/>
    </source>
</evidence>
<evidence type="ECO:0000256" key="1">
    <source>
        <dbReference type="ARBA" id="ARBA00005184"/>
    </source>
</evidence>
<evidence type="ECO:0000313" key="9">
    <source>
        <dbReference type="EMBL" id="RRT46957.1"/>
    </source>
</evidence>
<dbReference type="Pfam" id="PF01095">
    <property type="entry name" value="Pectinesterase"/>
    <property type="match status" value="1"/>
</dbReference>
<evidence type="ECO:0000256" key="6">
    <source>
        <dbReference type="PROSITE-ProRule" id="PRU10040"/>
    </source>
</evidence>
<evidence type="ECO:0000256" key="2">
    <source>
        <dbReference type="ARBA" id="ARBA00006027"/>
    </source>
</evidence>
<dbReference type="SUPFAM" id="SSF51126">
    <property type="entry name" value="Pectin lyase-like"/>
    <property type="match status" value="1"/>
</dbReference>
<evidence type="ECO:0000259" key="8">
    <source>
        <dbReference type="SMART" id="SM00856"/>
    </source>
</evidence>
<dbReference type="GO" id="GO:0004857">
    <property type="term" value="F:enzyme inhibitor activity"/>
    <property type="evidence" value="ECO:0007669"/>
    <property type="project" value="InterPro"/>
</dbReference>
<dbReference type="PANTHER" id="PTHR31707">
    <property type="entry name" value="PECTINESTERASE"/>
    <property type="match status" value="1"/>
</dbReference>
<organism evidence="9 10">
    <name type="scientific">Ensete ventricosum</name>
    <name type="common">Abyssinian banana</name>
    <name type="synonym">Musa ensete</name>
    <dbReference type="NCBI Taxonomy" id="4639"/>
    <lineage>
        <taxon>Eukaryota</taxon>
        <taxon>Viridiplantae</taxon>
        <taxon>Streptophyta</taxon>
        <taxon>Embryophyta</taxon>
        <taxon>Tracheophyta</taxon>
        <taxon>Spermatophyta</taxon>
        <taxon>Magnoliopsida</taxon>
        <taxon>Liliopsida</taxon>
        <taxon>Zingiberales</taxon>
        <taxon>Musaceae</taxon>
        <taxon>Ensete</taxon>
    </lineage>
</organism>
<dbReference type="InterPro" id="IPR035513">
    <property type="entry name" value="Invertase/methylesterase_inhib"/>
</dbReference>
<dbReference type="InterPro" id="IPR012334">
    <property type="entry name" value="Pectin_lyas_fold"/>
</dbReference>
<reference evidence="9 10" key="1">
    <citation type="journal article" date="2014" name="Agronomy (Basel)">
        <title>A Draft Genome Sequence for Ensete ventricosum, the Drought-Tolerant Tree Against Hunger.</title>
        <authorList>
            <person name="Harrison J."/>
            <person name="Moore K.A."/>
            <person name="Paszkiewicz K."/>
            <person name="Jones T."/>
            <person name="Grant M."/>
            <person name="Ambacheew D."/>
            <person name="Muzemil S."/>
            <person name="Studholme D.J."/>
        </authorList>
    </citation>
    <scope>NUCLEOTIDE SEQUENCE [LARGE SCALE GENOMIC DNA]</scope>
</reference>